<gene>
    <name evidence="1" type="ORF">KBTEX_02315</name>
</gene>
<name>A0A5B8RBB1_9ZZZZ</name>
<sequence>MSMNTEYGQTLANTLEAAVWQAQALAEVPAVREALSAEALAELRESVTALSRRLEPGEPDRCPGL</sequence>
<dbReference type="AlphaFoldDB" id="A0A5B8RBB1"/>
<dbReference type="EMBL" id="MN079119">
    <property type="protein sequence ID" value="QEA05986.1"/>
    <property type="molecule type" value="Genomic_DNA"/>
</dbReference>
<organism evidence="1">
    <name type="scientific">uncultured organism</name>
    <dbReference type="NCBI Taxonomy" id="155900"/>
    <lineage>
        <taxon>unclassified sequences</taxon>
        <taxon>environmental samples</taxon>
    </lineage>
</organism>
<protein>
    <submittedName>
        <fullName evidence="1">Uncharacterized protein</fullName>
    </submittedName>
</protein>
<evidence type="ECO:0000313" key="1">
    <source>
        <dbReference type="EMBL" id="QEA05986.1"/>
    </source>
</evidence>
<accession>A0A5B8RBB1</accession>
<reference evidence="1" key="1">
    <citation type="submission" date="2019-06" db="EMBL/GenBank/DDBJ databases">
        <authorList>
            <person name="Murdoch R.W."/>
            <person name="Fathepure B."/>
        </authorList>
    </citation>
    <scope>NUCLEOTIDE SEQUENCE</scope>
</reference>
<proteinExistence type="predicted"/>